<reference evidence="3 4" key="1">
    <citation type="submission" date="2020-07" db="EMBL/GenBank/DDBJ databases">
        <title>Huge and variable diversity of episymbiotic CPR bacteria and DPANN archaea in groundwater ecosystems.</title>
        <authorList>
            <person name="He C.Y."/>
            <person name="Keren R."/>
            <person name="Whittaker M."/>
            <person name="Farag I.F."/>
            <person name="Doudna J."/>
            <person name="Cate J.H.D."/>
            <person name="Banfield J.F."/>
        </authorList>
    </citation>
    <scope>NUCLEOTIDE SEQUENCE [LARGE SCALE GENOMIC DNA]</scope>
    <source>
        <strain evidence="3">NC_groundwater_70_Ag_B-0.1um_54_66</strain>
    </source>
</reference>
<proteinExistence type="predicted"/>
<organism evidence="3 4">
    <name type="scientific">Micavibrio aeruginosavorus</name>
    <dbReference type="NCBI Taxonomy" id="349221"/>
    <lineage>
        <taxon>Bacteria</taxon>
        <taxon>Pseudomonadati</taxon>
        <taxon>Bdellovibrionota</taxon>
        <taxon>Bdellovibrionia</taxon>
        <taxon>Bdellovibrionales</taxon>
        <taxon>Pseudobdellovibrionaceae</taxon>
        <taxon>Micavibrio</taxon>
    </lineage>
</organism>
<dbReference type="AlphaFoldDB" id="A0A7T5R0T3"/>
<evidence type="ECO:0000313" key="4">
    <source>
        <dbReference type="Proteomes" id="UP000595362"/>
    </source>
</evidence>
<dbReference type="Gene3D" id="3.10.620.30">
    <property type="match status" value="1"/>
</dbReference>
<dbReference type="Proteomes" id="UP000595362">
    <property type="component" value="Chromosome"/>
</dbReference>
<protein>
    <recommendedName>
        <fullName evidence="2">Transglutaminase-like domain-containing protein</fullName>
    </recommendedName>
</protein>
<feature type="region of interest" description="Disordered" evidence="1">
    <location>
        <begin position="808"/>
        <end position="827"/>
    </location>
</feature>
<dbReference type="SMART" id="SM00460">
    <property type="entry name" value="TGc"/>
    <property type="match status" value="1"/>
</dbReference>
<dbReference type="SUPFAM" id="SSF54001">
    <property type="entry name" value="Cysteine proteinases"/>
    <property type="match status" value="1"/>
</dbReference>
<evidence type="ECO:0000259" key="2">
    <source>
        <dbReference type="SMART" id="SM00460"/>
    </source>
</evidence>
<accession>A0A7T5R0T3</accession>
<sequence>MANEFLKQSERFNQEHRVGEGERIAYGFMDGGRQLKFDENGNPASRPTREILVVKSPDQDPVLKQAIEVAKRDMSQMRTVEDKAKYLTSYTDRLMKDYYGTPKALDRIAGGASVGKEVSLGQMIEAGVGQCRHRALLFKVLADETGVPCALVRGRYVDGDVQGPHAWNEVKLEDGKRLLVDPTNKSIDKMDSPRVQAYRDLNERPLYSGAARIVPPSRSAVADVRDNLAKLPTVETVGKGTYIDIGKMSEPEINQLKKTLAQNHIEFNEKNSSLNGGTRVLALTGANEERFRGIIGGKYDPVVSPAIKPVTPDSLNSRSVMAALPTIPSNKGLYIDVNAMEPENLENLRKLLSQNGIDYSEKESSLNGGTKVLALTAEGEEKFKGVLSGKIDSIQPPTKPPVVNTTSSRPYLEAAQTIRTSKGLYIDVNAMKPDDIDNLKAALSRNGIEFRERTSAINGGTKVLALSQEGQERFNRIKAGEFEAALITLKPSTQVQFAEAAAPTPTPKPQAPATLAMAAQFEKAAPDSPSNKAAVDIDLRDPAKATAQSAKPAAVDIDIGAPVKSIMADVGSKVDKGMGRTSTSLYAGAQLSEGNVAGAAATVAAAEAQNKLLSKGVQFIGKRVPGIGAIITVGATLWSAGAQAAQGNLGKAAAELTAGVAEAAGNVVGFGAGDALREGVRAGVVAIAGEKYAPEKSGIREAAEVAYGALSKKGDAAASAPSSAGATANNYSNLSRAQLAEAIQKDPTLMDTAKLNDKEMPLSKALEDKTFRTEFIKNLESAQAKGHDLKDQIAMVKAYDKQLVAPAPAATTPAPATASLPSLPVMA</sequence>
<name>A0A7T5R0T3_9BACT</name>
<evidence type="ECO:0000256" key="1">
    <source>
        <dbReference type="SAM" id="MobiDB-lite"/>
    </source>
</evidence>
<dbReference type="InterPro" id="IPR055164">
    <property type="entry name" value="EDR1/CTR1/ARMC3-like_pept-like"/>
</dbReference>
<evidence type="ECO:0000313" key="3">
    <source>
        <dbReference type="EMBL" id="QQG35432.1"/>
    </source>
</evidence>
<dbReference type="InterPro" id="IPR002931">
    <property type="entry name" value="Transglutaminase-like"/>
</dbReference>
<dbReference type="Pfam" id="PF14381">
    <property type="entry name" value="EDR1_CTR1_ARMC3_pept"/>
    <property type="match status" value="1"/>
</dbReference>
<gene>
    <name evidence="3" type="ORF">HYS17_07745</name>
</gene>
<dbReference type="EMBL" id="CP066681">
    <property type="protein sequence ID" value="QQG35432.1"/>
    <property type="molecule type" value="Genomic_DNA"/>
</dbReference>
<dbReference type="InterPro" id="IPR038765">
    <property type="entry name" value="Papain-like_cys_pep_sf"/>
</dbReference>
<feature type="domain" description="Transglutaminase-like" evidence="2">
    <location>
        <begin position="123"/>
        <end position="184"/>
    </location>
</feature>